<accession>A0A0R0EG64</accession>
<dbReference type="Proteomes" id="UP000008827">
    <property type="component" value="Chromosome 20"/>
</dbReference>
<keyword evidence="4" id="KW-1185">Reference proteome</keyword>
<reference evidence="3" key="2">
    <citation type="submission" date="2018-02" db="UniProtKB">
        <authorList>
            <consortium name="EnsemblPlants"/>
        </authorList>
    </citation>
    <scope>IDENTIFICATION</scope>
    <source>
        <strain evidence="3">Williams 82</strain>
    </source>
</reference>
<evidence type="ECO:0000259" key="1">
    <source>
        <dbReference type="Pfam" id="PF13966"/>
    </source>
</evidence>
<evidence type="ECO:0000313" key="4">
    <source>
        <dbReference type="Proteomes" id="UP000008827"/>
    </source>
</evidence>
<protein>
    <recommendedName>
        <fullName evidence="1">Reverse transcriptase zinc-binding domain-containing protein</fullName>
    </recommendedName>
</protein>
<proteinExistence type="predicted"/>
<name>A0A0R0EG64_SOYBN</name>
<dbReference type="Pfam" id="PF13966">
    <property type="entry name" value="zf-RVT"/>
    <property type="match status" value="1"/>
</dbReference>
<feature type="domain" description="Reverse transcriptase zinc-binding" evidence="1">
    <location>
        <begin position="1"/>
        <end position="49"/>
    </location>
</feature>
<reference evidence="2" key="3">
    <citation type="submission" date="2018-07" db="EMBL/GenBank/DDBJ databases">
        <title>WGS assembly of Glycine max.</title>
        <authorList>
            <person name="Schmutz J."/>
            <person name="Cannon S."/>
            <person name="Schlueter J."/>
            <person name="Ma J."/>
            <person name="Mitros T."/>
            <person name="Nelson W."/>
            <person name="Hyten D."/>
            <person name="Song Q."/>
            <person name="Thelen J."/>
            <person name="Cheng J."/>
            <person name="Xu D."/>
            <person name="Hellsten U."/>
            <person name="May G."/>
            <person name="Yu Y."/>
            <person name="Sakurai T."/>
            <person name="Umezawa T."/>
            <person name="Bhattacharyya M."/>
            <person name="Sandhu D."/>
            <person name="Valliyodan B."/>
            <person name="Lindquist E."/>
            <person name="Peto M."/>
            <person name="Grant D."/>
            <person name="Shu S."/>
            <person name="Goodstein D."/>
            <person name="Barry K."/>
            <person name="Futrell-Griggs M."/>
            <person name="Abernathy B."/>
            <person name="Du J."/>
            <person name="Tian Z."/>
            <person name="Zhu L."/>
            <person name="Gill N."/>
            <person name="Joshi T."/>
            <person name="Libault M."/>
            <person name="Sethuraman A."/>
            <person name="Zhang X."/>
            <person name="Shinozaki K."/>
            <person name="Nguyen H."/>
            <person name="Wing R."/>
            <person name="Cregan P."/>
            <person name="Specht J."/>
            <person name="Grimwood J."/>
            <person name="Rokhsar D."/>
            <person name="Stacey G."/>
            <person name="Shoemaker R."/>
            <person name="Jackson S."/>
        </authorList>
    </citation>
    <scope>NUCLEOTIDE SEQUENCE</scope>
    <source>
        <tissue evidence="2">Callus</tissue>
    </source>
</reference>
<dbReference type="EnsemblPlants" id="KRG89107">
    <property type="protein sequence ID" value="KRG89107"/>
    <property type="gene ID" value="GLYMA_20G001500"/>
</dbReference>
<reference evidence="2 3" key="1">
    <citation type="journal article" date="2010" name="Nature">
        <title>Genome sequence of the palaeopolyploid soybean.</title>
        <authorList>
            <person name="Schmutz J."/>
            <person name="Cannon S.B."/>
            <person name="Schlueter J."/>
            <person name="Ma J."/>
            <person name="Mitros T."/>
            <person name="Nelson W."/>
            <person name="Hyten D.L."/>
            <person name="Song Q."/>
            <person name="Thelen J.J."/>
            <person name="Cheng J."/>
            <person name="Xu D."/>
            <person name="Hellsten U."/>
            <person name="May G.D."/>
            <person name="Yu Y."/>
            <person name="Sakurai T."/>
            <person name="Umezawa T."/>
            <person name="Bhattacharyya M.K."/>
            <person name="Sandhu D."/>
            <person name="Valliyodan B."/>
            <person name="Lindquist E."/>
            <person name="Peto M."/>
            <person name="Grant D."/>
            <person name="Shu S."/>
            <person name="Goodstein D."/>
            <person name="Barry K."/>
            <person name="Futrell-Griggs M."/>
            <person name="Abernathy B."/>
            <person name="Du J."/>
            <person name="Tian Z."/>
            <person name="Zhu L."/>
            <person name="Gill N."/>
            <person name="Joshi T."/>
            <person name="Libault M."/>
            <person name="Sethuraman A."/>
            <person name="Zhang X.-C."/>
            <person name="Shinozaki K."/>
            <person name="Nguyen H.T."/>
            <person name="Wing R.A."/>
            <person name="Cregan P."/>
            <person name="Specht J."/>
            <person name="Grimwood J."/>
            <person name="Rokhsar D."/>
            <person name="Stacey G."/>
            <person name="Shoemaker R.C."/>
            <person name="Jackson S.A."/>
        </authorList>
    </citation>
    <scope>NUCLEOTIDE SEQUENCE</scope>
    <source>
        <strain evidence="3">cv. Williams 82</strain>
        <tissue evidence="2">Callus</tissue>
    </source>
</reference>
<sequence>MRNRLPTKDNLRMHGIIVEESEAVCPFCHQQCETLNHISITCEVVHKLWMECYR</sequence>
<dbReference type="InParanoid" id="A0A0R0EG64"/>
<evidence type="ECO:0000313" key="2">
    <source>
        <dbReference type="EMBL" id="KRG89107.1"/>
    </source>
</evidence>
<dbReference type="Gramene" id="KRG89107">
    <property type="protein sequence ID" value="KRG89107"/>
    <property type="gene ID" value="GLYMA_20G001500"/>
</dbReference>
<gene>
    <name evidence="2" type="ORF">GLYMA_20G001500</name>
</gene>
<dbReference type="AlphaFoldDB" id="A0A0R0EG64"/>
<evidence type="ECO:0000313" key="3">
    <source>
        <dbReference type="EnsemblPlants" id="KRG89107"/>
    </source>
</evidence>
<organism evidence="2">
    <name type="scientific">Glycine max</name>
    <name type="common">Soybean</name>
    <name type="synonym">Glycine hispida</name>
    <dbReference type="NCBI Taxonomy" id="3847"/>
    <lineage>
        <taxon>Eukaryota</taxon>
        <taxon>Viridiplantae</taxon>
        <taxon>Streptophyta</taxon>
        <taxon>Embryophyta</taxon>
        <taxon>Tracheophyta</taxon>
        <taxon>Spermatophyta</taxon>
        <taxon>Magnoliopsida</taxon>
        <taxon>eudicotyledons</taxon>
        <taxon>Gunneridae</taxon>
        <taxon>Pentapetalae</taxon>
        <taxon>rosids</taxon>
        <taxon>fabids</taxon>
        <taxon>Fabales</taxon>
        <taxon>Fabaceae</taxon>
        <taxon>Papilionoideae</taxon>
        <taxon>50 kb inversion clade</taxon>
        <taxon>NPAAA clade</taxon>
        <taxon>indigoferoid/millettioid clade</taxon>
        <taxon>Phaseoleae</taxon>
        <taxon>Glycine</taxon>
        <taxon>Glycine subgen. Soja</taxon>
    </lineage>
</organism>
<dbReference type="EMBL" id="CM000853">
    <property type="protein sequence ID" value="KRG89107.1"/>
    <property type="molecule type" value="Genomic_DNA"/>
</dbReference>
<dbReference type="InterPro" id="IPR026960">
    <property type="entry name" value="RVT-Znf"/>
</dbReference>